<dbReference type="Proteomes" id="UP000429607">
    <property type="component" value="Unassembled WGS sequence"/>
</dbReference>
<dbReference type="EMBL" id="QXFT01001120">
    <property type="protein sequence ID" value="KAE9328278.1"/>
    <property type="molecule type" value="Genomic_DNA"/>
</dbReference>
<organism evidence="3 5">
    <name type="scientific">Phytophthora rubi</name>
    <dbReference type="NCBI Taxonomy" id="129364"/>
    <lineage>
        <taxon>Eukaryota</taxon>
        <taxon>Sar</taxon>
        <taxon>Stramenopiles</taxon>
        <taxon>Oomycota</taxon>
        <taxon>Peronosporomycetes</taxon>
        <taxon>Peronosporales</taxon>
        <taxon>Peronosporaceae</taxon>
        <taxon>Phytophthora</taxon>
    </lineage>
</organism>
<evidence type="ECO:0000313" key="3">
    <source>
        <dbReference type="EMBL" id="KAE9328278.1"/>
    </source>
</evidence>
<proteinExistence type="predicted"/>
<accession>A0A6A4ETZ2</accession>
<comment type="caution">
    <text evidence="3">The sequence shown here is derived from an EMBL/GenBank/DDBJ whole genome shotgun (WGS) entry which is preliminary data.</text>
</comment>
<name>A0A6A4ETZ2_9STRA</name>
<evidence type="ECO:0000313" key="2">
    <source>
        <dbReference type="EMBL" id="KAE9015272.1"/>
    </source>
</evidence>
<sequence length="799" mass="90191">MHVKTFKSTADALRYLQSRENTAFRERSQFRRTTVLGCASHVDCKAQARVTEPDDKTYTLSTSGYHTLHLVPSTPDSSDNGQHCFSSSESESSSSEADNYLGICESEVDPAVVDADINDENGADDINSDEAVMREFGISSCSNDEFDIGDSSFGSAAEESSDDSDEAANTCITDAQMNDANEDDVRVLGPFKTRELARVAIDRFTNIRYKRHNNNRDTVWYKCSTHTNCSATAKIKLTASNKMYTATLIGIHSDVEAPLSDQRTGIHKPLEDEVNNLLLGGQGPARCLTTLEMKYRNDEDMLRLLPDVTQLKNRSQLLHSRGDYNISSMADIMKWAAPKMCKSKEVFFKEEENAYQVVGDPKTFAKTPFNYRHELLVLDIFTEPVGKKDVSYGIIFTTRKLFRNAALAALGQREGVLAVTDGTYKIDFNNWTLISFGTCGVRYTTKKQYQHKFYPIAFLFVRAETTLAYNKLFTVVKNFTSDFFGGDLNVKFGSMDHSAAIASAFRNIWPDIELLDCWPHLDRKSRGKEGLLSDTQVYKDIIKPQLDQLETARSCEQLFALSELVSQNWREQKQGAYANWFDEQYLTDPWDLWFITASNVAGIVPNQNPIEAHHSAIKKVAAGHLRAAISHVLAVTLPKILIHCGRDKNTEFLWPFASGPVDEKVFQAAKLLSKSGNYYPSHERMSKREITKIDRYFFNSDYYLIHDGNLYGQKVTHARTSLYAKSLEGVLKKDEVVNNIQLAYQSLHAVDILTRESIEHDWASPIWTIEEVSVYVCVQWFIAVSLIVCMRVSAYDATD</sequence>
<evidence type="ECO:0000256" key="1">
    <source>
        <dbReference type="SAM" id="MobiDB-lite"/>
    </source>
</evidence>
<feature type="compositionally biased region" description="Low complexity" evidence="1">
    <location>
        <begin position="86"/>
        <end position="96"/>
    </location>
</feature>
<feature type="compositionally biased region" description="Polar residues" evidence="1">
    <location>
        <begin position="74"/>
        <end position="85"/>
    </location>
</feature>
<reference evidence="3 5" key="1">
    <citation type="submission" date="2018-08" db="EMBL/GenBank/DDBJ databases">
        <title>Genomic investigation of the strawberry pathogen Phytophthora fragariae indicates pathogenicity is determined by transcriptional variation in three key races.</title>
        <authorList>
            <person name="Adams T.M."/>
            <person name="Armitage A.D."/>
            <person name="Sobczyk M.K."/>
            <person name="Bates H.J."/>
            <person name="Dunwell J.M."/>
            <person name="Nellist C.F."/>
            <person name="Harrison R.J."/>
        </authorList>
    </citation>
    <scope>NUCLEOTIDE SEQUENCE [LARGE SCALE GENOMIC DNA]</scope>
    <source>
        <strain evidence="2 4">SCRP249</strain>
        <strain evidence="3 5">SCRP333</strain>
    </source>
</reference>
<evidence type="ECO:0000313" key="4">
    <source>
        <dbReference type="Proteomes" id="UP000429607"/>
    </source>
</evidence>
<evidence type="ECO:0000313" key="5">
    <source>
        <dbReference type="Proteomes" id="UP000434957"/>
    </source>
</evidence>
<dbReference type="Proteomes" id="UP000434957">
    <property type="component" value="Unassembled WGS sequence"/>
</dbReference>
<keyword evidence="5" id="KW-1185">Reference proteome</keyword>
<protein>
    <recommendedName>
        <fullName evidence="6">MULE transposase domain-containing protein</fullName>
    </recommendedName>
</protein>
<dbReference type="EMBL" id="QXFV01001098">
    <property type="protein sequence ID" value="KAE9015272.1"/>
    <property type="molecule type" value="Genomic_DNA"/>
</dbReference>
<evidence type="ECO:0008006" key="6">
    <source>
        <dbReference type="Google" id="ProtNLM"/>
    </source>
</evidence>
<gene>
    <name evidence="2" type="ORF">PR001_g14941</name>
    <name evidence="3" type="ORF">PR003_g15821</name>
</gene>
<dbReference type="AlphaFoldDB" id="A0A6A4ETZ2"/>
<feature type="region of interest" description="Disordered" evidence="1">
    <location>
        <begin position="71"/>
        <end position="98"/>
    </location>
</feature>